<organism evidence="2">
    <name type="scientific">Ganoderma boninense</name>
    <dbReference type="NCBI Taxonomy" id="34458"/>
    <lineage>
        <taxon>Eukaryota</taxon>
        <taxon>Fungi</taxon>
        <taxon>Dikarya</taxon>
        <taxon>Basidiomycota</taxon>
        <taxon>Agaricomycotina</taxon>
        <taxon>Agaricomycetes</taxon>
        <taxon>Polyporales</taxon>
        <taxon>Polyporaceae</taxon>
        <taxon>Ganoderma</taxon>
    </lineage>
</organism>
<dbReference type="EC" id="1.-.-.-" evidence="2"/>
<feature type="compositionally biased region" description="Acidic residues" evidence="1">
    <location>
        <begin position="103"/>
        <end position="119"/>
    </location>
</feature>
<accession>A0A5K1K3A5</accession>
<keyword evidence="2" id="KW-0560">Oxidoreductase</keyword>
<keyword evidence="2" id="KW-0503">Monooxygenase</keyword>
<feature type="compositionally biased region" description="Low complexity" evidence="1">
    <location>
        <begin position="142"/>
        <end position="152"/>
    </location>
</feature>
<evidence type="ECO:0000256" key="1">
    <source>
        <dbReference type="SAM" id="MobiDB-lite"/>
    </source>
</evidence>
<evidence type="ECO:0000313" key="2">
    <source>
        <dbReference type="EMBL" id="VWP00102.1"/>
    </source>
</evidence>
<name>A0A5K1K3A5_9APHY</name>
<proteinExistence type="predicted"/>
<dbReference type="AlphaFoldDB" id="A0A5K1K3A5"/>
<protein>
    <submittedName>
        <fullName evidence="2">Cytochrome P450 monooxygenase BOT1 (Calcineurin-dependent protein 5))</fullName>
        <ecNumber evidence="2">1.-.-.-</ecNumber>
    </submittedName>
</protein>
<reference evidence="2" key="1">
    <citation type="submission" date="2019-10" db="EMBL/GenBank/DDBJ databases">
        <authorList>
            <person name="Nor Muhammad N."/>
        </authorList>
    </citation>
    <scope>NUCLEOTIDE SEQUENCE</scope>
</reference>
<sequence length="169" mass="17954">MIFQSAAHSHVSDVVAVIEPFVLHPSSFVLLSPLPTCVNALTHTRNPTPNRLTSILVSRFLLSLQKAFSRPYSRTDSARANTISLHFEAAVVGSIGFVSTSPSDDDEGSGGWYEGEDEDKGAPPAYACGWPGEDPFRDTDAEAAAASSSRSSLPEMSFRPGPAPSFSPA</sequence>
<gene>
    <name evidence="2" type="primary">Q6WP49</name>
</gene>
<dbReference type="GO" id="GO:0004497">
    <property type="term" value="F:monooxygenase activity"/>
    <property type="evidence" value="ECO:0007669"/>
    <property type="project" value="UniProtKB-KW"/>
</dbReference>
<dbReference type="EMBL" id="LR728166">
    <property type="protein sequence ID" value="VWP00102.1"/>
    <property type="molecule type" value="Genomic_DNA"/>
</dbReference>
<feature type="region of interest" description="Disordered" evidence="1">
    <location>
        <begin position="98"/>
        <end position="169"/>
    </location>
</feature>